<feature type="coiled-coil region" evidence="6">
    <location>
        <begin position="404"/>
        <end position="438"/>
    </location>
</feature>
<keyword evidence="3 5" id="KW-0539">Nucleus</keyword>
<dbReference type="InterPro" id="IPR011598">
    <property type="entry name" value="bHLH_dom"/>
</dbReference>
<evidence type="ECO:0000313" key="9">
    <source>
        <dbReference type="Ensembl" id="ENSOSIP00000018776.1"/>
    </source>
</evidence>
<evidence type="ECO:0000256" key="7">
    <source>
        <dbReference type="SAM" id="MobiDB-lite"/>
    </source>
</evidence>
<dbReference type="FunFam" id="4.10.280.10:FF:000019">
    <property type="entry name" value="Myc proto-oncogene protein"/>
    <property type="match status" value="1"/>
</dbReference>
<feature type="domain" description="BHLH" evidence="8">
    <location>
        <begin position="355"/>
        <end position="407"/>
    </location>
</feature>
<dbReference type="SUPFAM" id="SSF47459">
    <property type="entry name" value="HLH, helix-loop-helix DNA-binding domain"/>
    <property type="match status" value="1"/>
</dbReference>
<dbReference type="InterPro" id="IPR050433">
    <property type="entry name" value="Myc_transcription_factors"/>
</dbReference>
<dbReference type="PROSITE" id="PS50888">
    <property type="entry name" value="BHLH"/>
    <property type="match status" value="1"/>
</dbReference>
<dbReference type="PIRSF" id="PIRSF001705">
    <property type="entry name" value="Myc_protein"/>
    <property type="match status" value="1"/>
</dbReference>
<feature type="region of interest" description="Disordered" evidence="7">
    <location>
        <begin position="208"/>
        <end position="368"/>
    </location>
</feature>
<feature type="compositionally biased region" description="Acidic residues" evidence="7">
    <location>
        <begin position="215"/>
        <end position="242"/>
    </location>
</feature>
<dbReference type="GO" id="GO:0005634">
    <property type="term" value="C:nucleus"/>
    <property type="evidence" value="ECO:0007669"/>
    <property type="project" value="UniProtKB-SubCell"/>
</dbReference>
<keyword evidence="6" id="KW-0175">Coiled coil</keyword>
<evidence type="ECO:0000256" key="5">
    <source>
        <dbReference type="PIRNR" id="PIRNR001705"/>
    </source>
</evidence>
<reference evidence="9" key="2">
    <citation type="submission" date="2025-09" db="UniProtKB">
        <authorList>
            <consortium name="Ensembl"/>
        </authorList>
    </citation>
    <scope>IDENTIFICATION</scope>
</reference>
<dbReference type="Pfam" id="PF01056">
    <property type="entry name" value="Myc_N"/>
    <property type="match status" value="1"/>
</dbReference>
<comment type="subunit">
    <text evidence="4">Efficient DNA binding requires dimerization with another bHLH protein. Binds DNA as a heterodimer with MAX.</text>
</comment>
<comment type="subcellular location">
    <subcellularLocation>
        <location evidence="1 5">Nucleus</location>
    </subcellularLocation>
</comment>
<dbReference type="PRINTS" id="PR00044">
    <property type="entry name" value="LEUZIPPRMYC"/>
</dbReference>
<accession>A0A8C8DNV0</accession>
<dbReference type="InterPro" id="IPR036638">
    <property type="entry name" value="HLH_DNA-bd_sf"/>
</dbReference>
<dbReference type="CDD" id="cd11456">
    <property type="entry name" value="bHLHzip_N-Myc_like"/>
    <property type="match status" value="1"/>
</dbReference>
<evidence type="ECO:0000256" key="2">
    <source>
        <dbReference type="ARBA" id="ARBA00023125"/>
    </source>
</evidence>
<evidence type="ECO:0000256" key="6">
    <source>
        <dbReference type="SAM" id="Coils"/>
    </source>
</evidence>
<dbReference type="GO" id="GO:0003700">
    <property type="term" value="F:DNA-binding transcription factor activity"/>
    <property type="evidence" value="ECO:0007669"/>
    <property type="project" value="InterPro"/>
</dbReference>
<dbReference type="GO" id="GO:0046983">
    <property type="term" value="F:protein dimerization activity"/>
    <property type="evidence" value="ECO:0007669"/>
    <property type="project" value="InterPro"/>
</dbReference>
<organism evidence="9 10">
    <name type="scientific">Oryzias sinensis</name>
    <name type="common">Chinese medaka</name>
    <dbReference type="NCBI Taxonomy" id="183150"/>
    <lineage>
        <taxon>Eukaryota</taxon>
        <taxon>Metazoa</taxon>
        <taxon>Chordata</taxon>
        <taxon>Craniata</taxon>
        <taxon>Vertebrata</taxon>
        <taxon>Euteleostomi</taxon>
        <taxon>Actinopterygii</taxon>
        <taxon>Neopterygii</taxon>
        <taxon>Teleostei</taxon>
        <taxon>Neoteleostei</taxon>
        <taxon>Acanthomorphata</taxon>
        <taxon>Ovalentaria</taxon>
        <taxon>Atherinomorphae</taxon>
        <taxon>Beloniformes</taxon>
        <taxon>Adrianichthyidae</taxon>
        <taxon>Oryziinae</taxon>
        <taxon>Oryzias</taxon>
    </lineage>
</organism>
<dbReference type="Proteomes" id="UP000694383">
    <property type="component" value="Unplaced"/>
</dbReference>
<dbReference type="GO" id="GO:0003677">
    <property type="term" value="F:DNA binding"/>
    <property type="evidence" value="ECO:0007669"/>
    <property type="project" value="UniProtKB-UniRule"/>
</dbReference>
<feature type="compositionally biased region" description="Low complexity" evidence="7">
    <location>
        <begin position="317"/>
        <end position="348"/>
    </location>
</feature>
<dbReference type="InterPro" id="IPR002418">
    <property type="entry name" value="Tscrpt_reg_Myc"/>
</dbReference>
<dbReference type="SMART" id="SM00353">
    <property type="entry name" value="HLH"/>
    <property type="match status" value="1"/>
</dbReference>
<proteinExistence type="predicted"/>
<reference evidence="9" key="1">
    <citation type="submission" date="2025-08" db="UniProtKB">
        <authorList>
            <consortium name="Ensembl"/>
        </authorList>
    </citation>
    <scope>IDENTIFICATION</scope>
</reference>
<evidence type="ECO:0000259" key="8">
    <source>
        <dbReference type="PROSITE" id="PS50888"/>
    </source>
</evidence>
<evidence type="ECO:0000256" key="3">
    <source>
        <dbReference type="ARBA" id="ARBA00023242"/>
    </source>
</evidence>
<dbReference type="Ensembl" id="ENSOSIT00000019826.1">
    <property type="protein sequence ID" value="ENSOSIP00000018776.1"/>
    <property type="gene ID" value="ENSOSIG00000010146.1"/>
</dbReference>
<evidence type="ECO:0000256" key="1">
    <source>
        <dbReference type="ARBA" id="ARBA00004123"/>
    </source>
</evidence>
<evidence type="ECO:0000313" key="10">
    <source>
        <dbReference type="Proteomes" id="UP000694383"/>
    </source>
</evidence>
<dbReference type="GeneTree" id="ENSGT00940000158432"/>
<dbReference type="PANTHER" id="PTHR45851">
    <property type="entry name" value="MYC PROTO-ONCOGENE"/>
    <property type="match status" value="1"/>
</dbReference>
<dbReference type="Pfam" id="PF00010">
    <property type="entry name" value="HLH"/>
    <property type="match status" value="1"/>
</dbReference>
<dbReference type="InterPro" id="IPR012682">
    <property type="entry name" value="Tscrpt_reg_Myc_N"/>
</dbReference>
<evidence type="ECO:0000256" key="4">
    <source>
        <dbReference type="ARBA" id="ARBA00025872"/>
    </source>
</evidence>
<sequence length="438" mass="48791">SPLACSLMPASTSKNSDLEFDYLQPCFYPDEDDFYFCGPDSAPPGEDIWKKFELLPTPPLSPSRAALQGEPVIGSPEADPLGFGLGDPLDWASELLFLPEDDIWGASEDGDLFGSVLDTNPNSIILQDCMWSGFSAREKLERVVTEKLGKVISTSSTGGRNVYIKAQEEARGSPVSECVDPTVVFPFPVNKKNSSRDTPGTVMIAATTVSAHSDSEEEDDDEEEDDEDDEEEEEEEEEEEIDVVTVEKRRQDARGTSLVSRFSSRAPQELILKRSSVHQQQHNYAAPSPYASDDDPLPPPKKAKTSDTPRLPTRTASSCSSSSYSSVSSTSGSRNKRSNSGDSSPRGSSDSEDSERRRNHNILERQRRNDLRSSFLTLRDHVPELAHNEKAAKVLILKKATEYVSSLEVEELRLQQEKDRLQSRRQQLMRRLEQARTR</sequence>
<dbReference type="AlphaFoldDB" id="A0A8C8DNV0"/>
<keyword evidence="2 5" id="KW-0238">DNA-binding</keyword>
<dbReference type="Gene3D" id="4.10.280.10">
    <property type="entry name" value="Helix-loop-helix DNA-binding domain"/>
    <property type="match status" value="1"/>
</dbReference>
<keyword evidence="10" id="KW-1185">Reference proteome</keyword>
<feature type="compositionally biased region" description="Polar residues" evidence="7">
    <location>
        <begin position="257"/>
        <end position="266"/>
    </location>
</feature>
<protein>
    <submittedName>
        <fullName evidence="9">MYCN proto-oncogene, bHLH transcription factor</fullName>
    </submittedName>
</protein>
<name>A0A8C8DNV0_9TELE</name>